<evidence type="ECO:0000256" key="1">
    <source>
        <dbReference type="ARBA" id="ARBA00006484"/>
    </source>
</evidence>
<dbReference type="AlphaFoldDB" id="A0A918FF03"/>
<dbReference type="InterPro" id="IPR036291">
    <property type="entry name" value="NAD(P)-bd_dom_sf"/>
</dbReference>
<name>A0A918FF03_AGRME</name>
<dbReference type="Proteomes" id="UP000610303">
    <property type="component" value="Unassembled WGS sequence"/>
</dbReference>
<proteinExistence type="inferred from homology"/>
<evidence type="ECO:0000313" key="4">
    <source>
        <dbReference type="EMBL" id="GGR31621.1"/>
    </source>
</evidence>
<dbReference type="PANTHER" id="PTHR43669">
    <property type="entry name" value="5-KETO-D-GLUCONATE 5-REDUCTASE"/>
    <property type="match status" value="1"/>
</dbReference>
<dbReference type="SUPFAM" id="SSF51735">
    <property type="entry name" value="NAD(P)-binding Rossmann-fold domains"/>
    <property type="match status" value="1"/>
</dbReference>
<dbReference type="PRINTS" id="PR00080">
    <property type="entry name" value="SDRFAMILY"/>
</dbReference>
<comment type="caution">
    <text evidence="4">The sequence shown here is derived from an EMBL/GenBank/DDBJ whole genome shotgun (WGS) entry which is preliminary data.</text>
</comment>
<reference evidence="4" key="1">
    <citation type="journal article" date="2014" name="Int. J. Syst. Evol. Microbiol.">
        <title>Complete genome sequence of Corynebacterium casei LMG S-19264T (=DSM 44701T), isolated from a smear-ripened cheese.</title>
        <authorList>
            <consortium name="US DOE Joint Genome Institute (JGI-PGF)"/>
            <person name="Walter F."/>
            <person name="Albersmeier A."/>
            <person name="Kalinowski J."/>
            <person name="Ruckert C."/>
        </authorList>
    </citation>
    <scope>NUCLEOTIDE SEQUENCE</scope>
    <source>
        <strain evidence="4">JCM 3346</strain>
    </source>
</reference>
<protein>
    <submittedName>
        <fullName evidence="4">Oxidoreductase</fullName>
    </submittedName>
</protein>
<evidence type="ECO:0000256" key="2">
    <source>
        <dbReference type="ARBA" id="ARBA00023002"/>
    </source>
</evidence>
<dbReference type="EMBL" id="BMRJ01000002">
    <property type="protein sequence ID" value="GGR31621.1"/>
    <property type="molecule type" value="Genomic_DNA"/>
</dbReference>
<evidence type="ECO:0000256" key="3">
    <source>
        <dbReference type="RuleBase" id="RU000363"/>
    </source>
</evidence>
<dbReference type="CDD" id="cd05233">
    <property type="entry name" value="SDR_c"/>
    <property type="match status" value="1"/>
</dbReference>
<comment type="similarity">
    <text evidence="1 3">Belongs to the short-chain dehydrogenases/reductases (SDR) family.</text>
</comment>
<dbReference type="InterPro" id="IPR002347">
    <property type="entry name" value="SDR_fam"/>
</dbReference>
<dbReference type="GO" id="GO:0016491">
    <property type="term" value="F:oxidoreductase activity"/>
    <property type="evidence" value="ECO:0007669"/>
    <property type="project" value="UniProtKB-KW"/>
</dbReference>
<dbReference type="PRINTS" id="PR00081">
    <property type="entry name" value="GDHRDH"/>
</dbReference>
<sequence>MSAGRSALVTGAGSGIGRACARALLGAGWNVTLAGRRRAPLEETAAGSGTALVVPADVTEPGDVERLFARHDERFGRLDLLFNNAGTFGPSADVGGLDETEWAATLAVNVTAAVRCAGAAFRRMAAQHPPGGRIVNNGSVSAQVPRPRSAAYTTTKHAIAGLSKSIELDGRAHGITCTELDLGNARTELVDGLVGDGALQADGRRLVEPTMAADDVARLVLALAELPLSVSVPQLTATAAGMPFIGRG</sequence>
<dbReference type="RefSeq" id="WP_189085892.1">
    <property type="nucleotide sequence ID" value="NZ_BMRJ01000002.1"/>
</dbReference>
<dbReference type="PANTHER" id="PTHR43669:SF12">
    <property type="entry name" value="BLR5618 PROTEIN"/>
    <property type="match status" value="1"/>
</dbReference>
<dbReference type="Pfam" id="PF00106">
    <property type="entry name" value="adh_short"/>
    <property type="match status" value="1"/>
</dbReference>
<reference evidence="4" key="2">
    <citation type="submission" date="2020-09" db="EMBL/GenBank/DDBJ databases">
        <authorList>
            <person name="Sun Q."/>
            <person name="Ohkuma M."/>
        </authorList>
    </citation>
    <scope>NUCLEOTIDE SEQUENCE</scope>
    <source>
        <strain evidence="4">JCM 3346</strain>
    </source>
</reference>
<keyword evidence="2" id="KW-0560">Oxidoreductase</keyword>
<keyword evidence="5" id="KW-1185">Reference proteome</keyword>
<organism evidence="4 5">
    <name type="scientific">Agromyces mediolanus</name>
    <name type="common">Corynebacterium mediolanum</name>
    <dbReference type="NCBI Taxonomy" id="41986"/>
    <lineage>
        <taxon>Bacteria</taxon>
        <taxon>Bacillati</taxon>
        <taxon>Actinomycetota</taxon>
        <taxon>Actinomycetes</taxon>
        <taxon>Micrococcales</taxon>
        <taxon>Microbacteriaceae</taxon>
        <taxon>Agromyces</taxon>
    </lineage>
</organism>
<gene>
    <name evidence="4" type="ORF">GCM10010196_27430</name>
</gene>
<accession>A0A918FF03</accession>
<evidence type="ECO:0000313" key="5">
    <source>
        <dbReference type="Proteomes" id="UP000610303"/>
    </source>
</evidence>
<dbReference type="Gene3D" id="3.40.50.720">
    <property type="entry name" value="NAD(P)-binding Rossmann-like Domain"/>
    <property type="match status" value="1"/>
</dbReference>